<gene>
    <name evidence="1" type="ORF">NHX12_001792</name>
</gene>
<evidence type="ECO:0000313" key="2">
    <source>
        <dbReference type="Proteomes" id="UP001148018"/>
    </source>
</evidence>
<reference evidence="1" key="1">
    <citation type="submission" date="2022-07" db="EMBL/GenBank/DDBJ databases">
        <title>Chromosome-level genome of Muraenolepis orangiensis.</title>
        <authorList>
            <person name="Kim J."/>
        </authorList>
    </citation>
    <scope>NUCLEOTIDE SEQUENCE</scope>
    <source>
        <strain evidence="1">KU_S4_2022</strain>
        <tissue evidence="1">Muscle</tissue>
    </source>
</reference>
<proteinExistence type="predicted"/>
<evidence type="ECO:0000313" key="1">
    <source>
        <dbReference type="EMBL" id="KAJ3598281.1"/>
    </source>
</evidence>
<sequence>DDILQPSSVLMNPSKQEWFWNKPGPTTAKLVKPFIGFVRLYPHFIRSLSENSLRPVDPTSFSQTTMSSNRVSFFLLYKSVTSPVPSPL</sequence>
<organism evidence="1 2">
    <name type="scientific">Muraenolepis orangiensis</name>
    <name type="common">Patagonian moray cod</name>
    <dbReference type="NCBI Taxonomy" id="630683"/>
    <lineage>
        <taxon>Eukaryota</taxon>
        <taxon>Metazoa</taxon>
        <taxon>Chordata</taxon>
        <taxon>Craniata</taxon>
        <taxon>Vertebrata</taxon>
        <taxon>Euteleostomi</taxon>
        <taxon>Actinopterygii</taxon>
        <taxon>Neopterygii</taxon>
        <taxon>Teleostei</taxon>
        <taxon>Neoteleostei</taxon>
        <taxon>Acanthomorphata</taxon>
        <taxon>Zeiogadaria</taxon>
        <taxon>Gadariae</taxon>
        <taxon>Gadiformes</taxon>
        <taxon>Muraenolepidoidei</taxon>
        <taxon>Muraenolepididae</taxon>
        <taxon>Muraenolepis</taxon>
    </lineage>
</organism>
<dbReference type="Proteomes" id="UP001148018">
    <property type="component" value="Unassembled WGS sequence"/>
</dbReference>
<keyword evidence="2" id="KW-1185">Reference proteome</keyword>
<protein>
    <submittedName>
        <fullName evidence="1">Uncharacterized protein</fullName>
    </submittedName>
</protein>
<comment type="caution">
    <text evidence="1">The sequence shown here is derived from an EMBL/GenBank/DDBJ whole genome shotgun (WGS) entry which is preliminary data.</text>
</comment>
<name>A0A9Q0E145_9TELE</name>
<dbReference type="AlphaFoldDB" id="A0A9Q0E145"/>
<dbReference type="EMBL" id="JANIIK010000109">
    <property type="protein sequence ID" value="KAJ3598281.1"/>
    <property type="molecule type" value="Genomic_DNA"/>
</dbReference>
<accession>A0A9Q0E145</accession>
<feature type="non-terminal residue" evidence="1">
    <location>
        <position position="1"/>
    </location>
</feature>